<reference evidence="1" key="1">
    <citation type="journal article" date="2016" name="Gigascience">
        <title>De novo construction of an expanded transcriptome assembly for the western tarnished plant bug, Lygus hesperus.</title>
        <authorList>
            <person name="Tassone E.E."/>
            <person name="Geib S.M."/>
            <person name="Hall B."/>
            <person name="Fabrick J.A."/>
            <person name="Brent C.S."/>
            <person name="Hull J.J."/>
        </authorList>
    </citation>
    <scope>NUCLEOTIDE SEQUENCE</scope>
</reference>
<name>A0A146KVP5_LYGHE</name>
<accession>A0A146KVP5</accession>
<evidence type="ECO:0000313" key="1">
    <source>
        <dbReference type="EMBL" id="JAP99285.1"/>
    </source>
</evidence>
<dbReference type="AlphaFoldDB" id="A0A146KVP5"/>
<protein>
    <submittedName>
        <fullName evidence="1">Uncharacterized protein</fullName>
    </submittedName>
</protein>
<gene>
    <name evidence="1" type="ORF">g.4761</name>
</gene>
<dbReference type="EMBL" id="GDHC01019343">
    <property type="protein sequence ID" value="JAP99285.1"/>
    <property type="molecule type" value="Transcribed_RNA"/>
</dbReference>
<sequence>MGSTHAQREQERRPKVVLSEMTASAINSPLKSDAFCQHSPIYHKLLSSTHERNYEEHEGLGECEDECIKCEVSSLATTATTATTYTTTATTATASECVVVNKLTWPTRHTQTKLLVRIAKLLRRVQNTMHLSHMKRMSKTKKHKVHYTINKRYDEVQKLNEEKALLPSSPYTAPLTTAAPLP</sequence>
<proteinExistence type="predicted"/>
<organism evidence="1">
    <name type="scientific">Lygus hesperus</name>
    <name type="common">Western plant bug</name>
    <dbReference type="NCBI Taxonomy" id="30085"/>
    <lineage>
        <taxon>Eukaryota</taxon>
        <taxon>Metazoa</taxon>
        <taxon>Ecdysozoa</taxon>
        <taxon>Arthropoda</taxon>
        <taxon>Hexapoda</taxon>
        <taxon>Insecta</taxon>
        <taxon>Pterygota</taxon>
        <taxon>Neoptera</taxon>
        <taxon>Paraneoptera</taxon>
        <taxon>Hemiptera</taxon>
        <taxon>Heteroptera</taxon>
        <taxon>Panheteroptera</taxon>
        <taxon>Cimicomorpha</taxon>
        <taxon>Miridae</taxon>
        <taxon>Mirini</taxon>
        <taxon>Lygus</taxon>
    </lineage>
</organism>